<keyword evidence="2" id="KW-1185">Reference proteome</keyword>
<comment type="caution">
    <text evidence="1">The sequence shown here is derived from an EMBL/GenBank/DDBJ whole genome shotgun (WGS) entry which is preliminary data.</text>
</comment>
<sequence>MFEEPDKFSGESVVRDGDSGVIYIDRGRHELGFSPEIDASLSSSDSEIAFTCKSPDVNEQDHFKFDSDYLAKITNS</sequence>
<evidence type="ECO:0000313" key="2">
    <source>
        <dbReference type="Proteomes" id="UP000186594"/>
    </source>
</evidence>
<proteinExistence type="predicted"/>
<evidence type="ECO:0000313" key="1">
    <source>
        <dbReference type="EMBL" id="OLL23250.1"/>
    </source>
</evidence>
<reference evidence="1 2" key="1">
    <citation type="submission" date="2016-04" db="EMBL/GenBank/DDBJ databases">
        <title>Evolutionary innovation and constraint leading to complex multicellularity in the Ascomycota.</title>
        <authorList>
            <person name="Cisse O."/>
            <person name="Nguyen A."/>
            <person name="Hewitt D.A."/>
            <person name="Jedd G."/>
            <person name="Stajich J.E."/>
        </authorList>
    </citation>
    <scope>NUCLEOTIDE SEQUENCE [LARGE SCALE GENOMIC DNA]</scope>
    <source>
        <strain evidence="1 2">DAH-3</strain>
    </source>
</reference>
<dbReference type="EMBL" id="LXFE01002024">
    <property type="protein sequence ID" value="OLL23250.1"/>
    <property type="molecule type" value="Genomic_DNA"/>
</dbReference>
<name>A0A1U7LKR6_NEOID</name>
<organism evidence="1 2">
    <name type="scientific">Neolecta irregularis (strain DAH-3)</name>
    <dbReference type="NCBI Taxonomy" id="1198029"/>
    <lineage>
        <taxon>Eukaryota</taxon>
        <taxon>Fungi</taxon>
        <taxon>Dikarya</taxon>
        <taxon>Ascomycota</taxon>
        <taxon>Taphrinomycotina</taxon>
        <taxon>Neolectales</taxon>
        <taxon>Neolectaceae</taxon>
        <taxon>Neolecta</taxon>
    </lineage>
</organism>
<gene>
    <name evidence="1" type="ORF">NEOLI_004471</name>
</gene>
<accession>A0A1U7LKR6</accession>
<protein>
    <submittedName>
        <fullName evidence="1">Uncharacterized protein</fullName>
    </submittedName>
</protein>
<dbReference type="AlphaFoldDB" id="A0A1U7LKR6"/>
<dbReference type="Proteomes" id="UP000186594">
    <property type="component" value="Unassembled WGS sequence"/>
</dbReference>